<dbReference type="Proteomes" id="UP000198804">
    <property type="component" value="Unassembled WGS sequence"/>
</dbReference>
<dbReference type="PANTHER" id="PTHR43081">
    <property type="entry name" value="ADENYLATE CYCLASE, TERMINAL-DIFFERENTIATION SPECIFIC-RELATED"/>
    <property type="match status" value="1"/>
</dbReference>
<keyword evidence="1" id="KW-0812">Transmembrane</keyword>
<dbReference type="CDD" id="cd07302">
    <property type="entry name" value="CHD"/>
    <property type="match status" value="1"/>
</dbReference>
<reference evidence="4" key="1">
    <citation type="submission" date="2016-10" db="EMBL/GenBank/DDBJ databases">
        <authorList>
            <person name="Varghese N."/>
            <person name="Submissions S."/>
        </authorList>
    </citation>
    <scope>NUCLEOTIDE SEQUENCE [LARGE SCALE GENOMIC DNA]</scope>
    <source>
        <strain evidence="4">CGMCC 1.6474</strain>
    </source>
</reference>
<evidence type="ECO:0000313" key="3">
    <source>
        <dbReference type="EMBL" id="SFL43711.1"/>
    </source>
</evidence>
<dbReference type="SMART" id="SM01080">
    <property type="entry name" value="CHASE2"/>
    <property type="match status" value="1"/>
</dbReference>
<sequence>MPLPRPFRRSAAPASRALSSNRIGLDRALALLVLLALMAVRIWDPAPVETLRLRTFDALQALHPRPVTLRPVTIVDIDEDSIRAYGQWPWARTRVAEMVRRLSQAGAAVIAFDMVFPEPDRLSPARVADGLDGLEASAREALARLPDNDAVLADAIRAGRVILGQSALEQASHEAPDLPRTGFATLGPDPSPHLARFPGLLHNIPELERAAAGRGLFTIVPERDGIVRRVPLAVQAGGRLVPGLGLEILRVLTGSGAVLLRADAAGAQALALPGFEIPTDATASVWLHFSGRDPARYVPARTVLDGSLDPDKVAQKIVLVGTSALGLLDNKTTPVERVMPGVEVQAQLLESVLSRATLSYPNDAIVVEIALALGVGLIVVVFAPLLGAARLLLLGTVIAVFLAATAWFRFKELGILLDATFPLGASLTVYAVLVFTNYTREQTGRQRIRAAFGQYLSPALVDELAASPDKLRLGGEERTLTIMFSDVRGFTGIAEFYRHDPAGLTALMNRFLSPLTDAIIESRGTIDKYMGDAIMAFWNAPLDDPDQEANACAAALAMIARMEALNARRRAEAETGGHPVLPIDIGIGLNTGLCVVGNMGSSLRFDYSVLGDPVNVASRLEGQSKAYRVKVVLGAATAAAVADRFAVLEIDLIRVKGKTEAEAISTLVGDADVRDSAAFRRLAARHAEMLVAYRRRDWASARARIGACRAEGAAFGLSGLYDLYLERVAAFECVPPPADWSGVHVALTK</sequence>
<keyword evidence="4" id="KW-1185">Reference proteome</keyword>
<dbReference type="SMART" id="SM00044">
    <property type="entry name" value="CYCc"/>
    <property type="match status" value="1"/>
</dbReference>
<dbReference type="Pfam" id="PF05226">
    <property type="entry name" value="CHASE2"/>
    <property type="match status" value="1"/>
</dbReference>
<gene>
    <name evidence="3" type="ORF">SAMN04488125_11514</name>
</gene>
<keyword evidence="1" id="KW-0472">Membrane</keyword>
<keyword evidence="1" id="KW-1133">Transmembrane helix</keyword>
<dbReference type="PANTHER" id="PTHR43081:SF1">
    <property type="entry name" value="ADENYLATE CYCLASE, TERMINAL-DIFFERENTIATION SPECIFIC"/>
    <property type="match status" value="1"/>
</dbReference>
<evidence type="ECO:0000256" key="1">
    <source>
        <dbReference type="SAM" id="Phobius"/>
    </source>
</evidence>
<proteinExistence type="predicted"/>
<feature type="transmembrane region" description="Helical" evidence="1">
    <location>
        <begin position="391"/>
        <end position="408"/>
    </location>
</feature>
<dbReference type="Pfam" id="PF00211">
    <property type="entry name" value="Guanylate_cyc"/>
    <property type="match status" value="1"/>
</dbReference>
<dbReference type="EMBL" id="FOSV01000015">
    <property type="protein sequence ID" value="SFL43711.1"/>
    <property type="molecule type" value="Genomic_DNA"/>
</dbReference>
<dbReference type="GO" id="GO:0035556">
    <property type="term" value="P:intracellular signal transduction"/>
    <property type="evidence" value="ECO:0007669"/>
    <property type="project" value="InterPro"/>
</dbReference>
<protein>
    <submittedName>
        <fullName evidence="3">Adenylate cyclase</fullName>
    </submittedName>
</protein>
<dbReference type="STRING" id="414703.SAMN04488125_11514"/>
<dbReference type="GO" id="GO:0004016">
    <property type="term" value="F:adenylate cyclase activity"/>
    <property type="evidence" value="ECO:0007669"/>
    <property type="project" value="UniProtKB-ARBA"/>
</dbReference>
<feature type="transmembrane region" description="Helical" evidence="1">
    <location>
        <begin position="420"/>
        <end position="439"/>
    </location>
</feature>
<evidence type="ECO:0000313" key="4">
    <source>
        <dbReference type="Proteomes" id="UP000198804"/>
    </source>
</evidence>
<dbReference type="GO" id="GO:0006171">
    <property type="term" value="P:cAMP biosynthetic process"/>
    <property type="evidence" value="ECO:0007669"/>
    <property type="project" value="TreeGrafter"/>
</dbReference>
<dbReference type="InterPro" id="IPR001054">
    <property type="entry name" value="A/G_cyclase"/>
</dbReference>
<accession>A0A1I4HQ76</accession>
<feature type="transmembrane region" description="Helical" evidence="1">
    <location>
        <begin position="364"/>
        <end position="386"/>
    </location>
</feature>
<evidence type="ECO:0000259" key="2">
    <source>
        <dbReference type="PROSITE" id="PS50125"/>
    </source>
</evidence>
<dbReference type="InterPro" id="IPR050697">
    <property type="entry name" value="Adenylyl/Guanylyl_Cyclase_3/4"/>
</dbReference>
<feature type="domain" description="Guanylate cyclase" evidence="2">
    <location>
        <begin position="481"/>
        <end position="621"/>
    </location>
</feature>
<organism evidence="3 4">
    <name type="scientific">Methylorubrum salsuginis</name>
    <dbReference type="NCBI Taxonomy" id="414703"/>
    <lineage>
        <taxon>Bacteria</taxon>
        <taxon>Pseudomonadati</taxon>
        <taxon>Pseudomonadota</taxon>
        <taxon>Alphaproteobacteria</taxon>
        <taxon>Hyphomicrobiales</taxon>
        <taxon>Methylobacteriaceae</taxon>
        <taxon>Methylorubrum</taxon>
    </lineage>
</organism>
<dbReference type="AlphaFoldDB" id="A0A1I4HQ76"/>
<dbReference type="Gene3D" id="3.30.70.1230">
    <property type="entry name" value="Nucleotide cyclase"/>
    <property type="match status" value="1"/>
</dbReference>
<name>A0A1I4HQ76_9HYPH</name>
<dbReference type="InterPro" id="IPR007890">
    <property type="entry name" value="CHASE2"/>
</dbReference>
<dbReference type="PROSITE" id="PS50125">
    <property type="entry name" value="GUANYLATE_CYCLASE_2"/>
    <property type="match status" value="1"/>
</dbReference>
<dbReference type="SUPFAM" id="SSF55073">
    <property type="entry name" value="Nucleotide cyclase"/>
    <property type="match status" value="1"/>
</dbReference>
<dbReference type="InterPro" id="IPR029787">
    <property type="entry name" value="Nucleotide_cyclase"/>
</dbReference>